<sequence length="620" mass="66649">MAQNAMAQIELQALQKIARVMASSQDLGMVLQLIAEAIAGDRSDRDVYIYVFDADTNELVLTGATESPAARQVGILRVAYGAGVTGWVAASRQSYLVADKPGNDPHFLAYPDIGEERYGAIFSVPIVSREDDLLGCITVWATSGHRFDAAEVPFVERVSALVAGTFETALLLETHRHQTRVSDGLGELASMVASGTPTAPTLEFATELARIAVRADIAVSLVTDPSGADRMYLAVPSPNEPHPRGLAQTARKILLDIEQDIRNGRLSWHGATEKVGRALDRIAGAVVTAPVRVGSDDLGMVACYRIEASRFTTQEAATVTTIANHAAMALKLALLSDELSERNSLNWFLRDLSSGRVGADELRRRAAAIGIDAGTGYVFVVGSVAAQSVSGVDVGSLSLGSSLKDLLTQIQELPVDTHWAITPYQTVAVIPWTGDEDSIDALRLPLLEVCARVRASTGTALTFGVSRPVAALDDFCGALAEAREAMAIGASLSNPSGVFTLDDVGHHLLLSRVSGVGSVRDRYATAIARIAEYDRVKGTELLETLAVFLHFRSQSAASRELFVHRNTLNQRLTRATSLSGFDVLDSSEWFPLQLALKVHQARVGVTPIDRRNSTENRRIR</sequence>
<keyword evidence="4" id="KW-1185">Reference proteome</keyword>
<dbReference type="PANTHER" id="PTHR33744:SF7">
    <property type="entry name" value="PUCR FAMILY TRANSCRIPTIONAL REGULATOR"/>
    <property type="match status" value="1"/>
</dbReference>
<feature type="domain" description="GAF" evidence="2">
    <location>
        <begin position="197"/>
        <end position="340"/>
    </location>
</feature>
<dbReference type="Proteomes" id="UP000069443">
    <property type="component" value="Unassembled WGS sequence"/>
</dbReference>
<evidence type="ECO:0000256" key="1">
    <source>
        <dbReference type="ARBA" id="ARBA00006754"/>
    </source>
</evidence>
<dbReference type="InterPro" id="IPR029016">
    <property type="entry name" value="GAF-like_dom_sf"/>
</dbReference>
<evidence type="ECO:0000259" key="2">
    <source>
        <dbReference type="SMART" id="SM00065"/>
    </source>
</evidence>
<dbReference type="Pfam" id="PF13556">
    <property type="entry name" value="HTH_30"/>
    <property type="match status" value="1"/>
</dbReference>
<comment type="caution">
    <text evidence="3">The sequence shown here is derived from an EMBL/GenBank/DDBJ whole genome shotgun (WGS) entry which is preliminary data.</text>
</comment>
<dbReference type="InterPro" id="IPR025736">
    <property type="entry name" value="PucR_C-HTH_dom"/>
</dbReference>
<evidence type="ECO:0000313" key="4">
    <source>
        <dbReference type="Proteomes" id="UP000069443"/>
    </source>
</evidence>
<comment type="similarity">
    <text evidence="1">Belongs to the CdaR family.</text>
</comment>
<feature type="domain" description="GAF" evidence="2">
    <location>
        <begin position="26"/>
        <end position="176"/>
    </location>
</feature>
<proteinExistence type="inferred from homology"/>
<dbReference type="OrthoDB" id="5241664at2"/>
<dbReference type="InterPro" id="IPR051448">
    <property type="entry name" value="CdaR-like_regulators"/>
</dbReference>
<dbReference type="Gene3D" id="1.10.10.2840">
    <property type="entry name" value="PucR C-terminal helix-turn-helix domain"/>
    <property type="match status" value="1"/>
</dbReference>
<dbReference type="Pfam" id="PF17853">
    <property type="entry name" value="GGDEF_2"/>
    <property type="match status" value="1"/>
</dbReference>
<protein>
    <submittedName>
        <fullName evidence="3">Putative GAF sensor protein</fullName>
    </submittedName>
</protein>
<dbReference type="RefSeq" id="WP_062658373.1">
    <property type="nucleotide sequence ID" value="NZ_BCSY01000074.1"/>
</dbReference>
<dbReference type="SMART" id="SM00065">
    <property type="entry name" value="GAF"/>
    <property type="match status" value="2"/>
</dbReference>
<dbReference type="SUPFAM" id="SSF55781">
    <property type="entry name" value="GAF domain-like"/>
    <property type="match status" value="2"/>
</dbReference>
<dbReference type="AlphaFoldDB" id="A0A100WGC0"/>
<reference evidence="4" key="2">
    <citation type="submission" date="2016-02" db="EMBL/GenBank/DDBJ databases">
        <title>Draft genome sequence of five rapidly growing Mycobacterium species.</title>
        <authorList>
            <person name="Katahira K."/>
            <person name="Gotou Y."/>
            <person name="Iida K."/>
            <person name="Ogura Y."/>
            <person name="Hayashi T."/>
        </authorList>
    </citation>
    <scope>NUCLEOTIDE SEQUENCE [LARGE SCALE GENOMIC DNA]</scope>
    <source>
        <strain evidence="4">JCM15298</strain>
    </source>
</reference>
<dbReference type="InterPro" id="IPR003018">
    <property type="entry name" value="GAF"/>
</dbReference>
<reference evidence="4" key="1">
    <citation type="journal article" date="2016" name="Genome Announc.">
        <title>Draft Genome Sequences of Five Rapidly Growing Mycobacterium Species, M. thermoresistibile, M. fortuitum subsp. acetamidolyticum, M. canariasense, M. brisbanense, and M. novocastrense.</title>
        <authorList>
            <person name="Katahira K."/>
            <person name="Ogura Y."/>
            <person name="Gotoh Y."/>
            <person name="Hayashi T."/>
        </authorList>
    </citation>
    <scope>NUCLEOTIDE SEQUENCE [LARGE SCALE GENOMIC DNA]</scope>
    <source>
        <strain evidence="4">JCM15298</strain>
    </source>
</reference>
<organism evidence="3 4">
    <name type="scientific">Mycolicibacterium canariasense</name>
    <name type="common">Mycobacterium canariasense</name>
    <dbReference type="NCBI Taxonomy" id="228230"/>
    <lineage>
        <taxon>Bacteria</taxon>
        <taxon>Bacillati</taxon>
        <taxon>Actinomycetota</taxon>
        <taxon>Actinomycetes</taxon>
        <taxon>Mycobacteriales</taxon>
        <taxon>Mycobacteriaceae</taxon>
        <taxon>Mycolicibacterium</taxon>
    </lineage>
</organism>
<dbReference type="InterPro" id="IPR041522">
    <property type="entry name" value="CdaR_GGDEF"/>
</dbReference>
<dbReference type="STRING" id="228230.RMCC_4449"/>
<gene>
    <name evidence="3" type="ORF">RMCC_4449</name>
</gene>
<accession>A0A100WGC0</accession>
<dbReference type="EMBL" id="BCSY01000074">
    <property type="protein sequence ID" value="GAS97483.1"/>
    <property type="molecule type" value="Genomic_DNA"/>
</dbReference>
<dbReference type="Gene3D" id="3.30.450.40">
    <property type="match status" value="2"/>
</dbReference>
<evidence type="ECO:0000313" key="3">
    <source>
        <dbReference type="EMBL" id="GAS97483.1"/>
    </source>
</evidence>
<dbReference type="InterPro" id="IPR042070">
    <property type="entry name" value="PucR_C-HTH_sf"/>
</dbReference>
<dbReference type="PANTHER" id="PTHR33744">
    <property type="entry name" value="CARBOHYDRATE DIACID REGULATOR"/>
    <property type="match status" value="1"/>
</dbReference>
<name>A0A100WGC0_MYCCR</name>
<dbReference type="Pfam" id="PF13185">
    <property type="entry name" value="GAF_2"/>
    <property type="match status" value="1"/>
</dbReference>